<comment type="caution">
    <text evidence="1">The sequence shown here is derived from an EMBL/GenBank/DDBJ whole genome shotgun (WGS) entry which is preliminary data.</text>
</comment>
<dbReference type="STRING" id="1799789.AX660_13310"/>
<keyword evidence="1" id="KW-0808">Transferase</keyword>
<evidence type="ECO:0000313" key="2">
    <source>
        <dbReference type="Proteomes" id="UP000070299"/>
    </source>
</evidence>
<organism evidence="1 2">
    <name type="scientific">Paraglaciecola hydrolytica</name>
    <dbReference type="NCBI Taxonomy" id="1799789"/>
    <lineage>
        <taxon>Bacteria</taxon>
        <taxon>Pseudomonadati</taxon>
        <taxon>Pseudomonadota</taxon>
        <taxon>Gammaproteobacteria</taxon>
        <taxon>Alteromonadales</taxon>
        <taxon>Alteromonadaceae</taxon>
        <taxon>Paraglaciecola</taxon>
    </lineage>
</organism>
<dbReference type="SUPFAM" id="SSF53756">
    <property type="entry name" value="UDP-Glycosyltransferase/glycogen phosphorylase"/>
    <property type="match status" value="1"/>
</dbReference>
<accession>A0A136A2P7</accession>
<name>A0A136A2P7_9ALTE</name>
<proteinExistence type="predicted"/>
<dbReference type="CDD" id="cd03801">
    <property type="entry name" value="GT4_PimA-like"/>
    <property type="match status" value="1"/>
</dbReference>
<dbReference type="Pfam" id="PF13692">
    <property type="entry name" value="Glyco_trans_1_4"/>
    <property type="match status" value="1"/>
</dbReference>
<gene>
    <name evidence="1" type="ORF">AX660_13310</name>
</gene>
<evidence type="ECO:0000313" key="1">
    <source>
        <dbReference type="EMBL" id="KXI29484.1"/>
    </source>
</evidence>
<dbReference type="GO" id="GO:0016740">
    <property type="term" value="F:transferase activity"/>
    <property type="evidence" value="ECO:0007669"/>
    <property type="project" value="UniProtKB-KW"/>
</dbReference>
<dbReference type="RefSeq" id="WP_068377083.1">
    <property type="nucleotide sequence ID" value="NZ_LSNE01000005.1"/>
</dbReference>
<dbReference type="Gene3D" id="3.40.50.2000">
    <property type="entry name" value="Glycogen Phosphorylase B"/>
    <property type="match status" value="1"/>
</dbReference>
<reference evidence="2" key="1">
    <citation type="submission" date="2016-02" db="EMBL/GenBank/DDBJ databases">
        <authorList>
            <person name="Schultz-Johansen M."/>
            <person name="Glaring M.A."/>
            <person name="Bech P.K."/>
            <person name="Stougaard P."/>
        </authorList>
    </citation>
    <scope>NUCLEOTIDE SEQUENCE [LARGE SCALE GENOMIC DNA]</scope>
    <source>
        <strain evidence="2">S66</strain>
    </source>
</reference>
<dbReference type="AlphaFoldDB" id="A0A136A2P7"/>
<dbReference type="Proteomes" id="UP000070299">
    <property type="component" value="Unassembled WGS sequence"/>
</dbReference>
<dbReference type="EMBL" id="LSNE01000005">
    <property type="protein sequence ID" value="KXI29484.1"/>
    <property type="molecule type" value="Genomic_DNA"/>
</dbReference>
<sequence>MSKVLVLGYVWPEPNSSAAGRHMLSLLESFLTADWQVTFASPALQGEHKVDLRALGIVEQNIALNCSSFDEFIVKLQPDIVLFDRFMLEEQFGWRVAQHCPKALRILDTEDLHSLRQARHSALKQQRELSTSDLNSDLAKREVAAIFRCDLSLIISEYEYNLLQHHYQVPKTILLHCPFMLDLSLLHQAKPEFEQRQHFISIGNFRHEPNWDAVLWLKQSIWPLIRKQLPDAEMHVYGAYPPPKATQLHNKQQGFLVKGWAADAEQVMTQARVCLAPLRFGAGLKGKLVEAMLCGTPSVTTSIGSEGMGSAPANSNNSNIDLNWPGHLLEFTADKQASVAEYFAQQAIDLYLQPNYWQQCQHLGYRWLSSHFDQVPLGLKLLDSIKHIASNLDTHRANNFIGQMLQHHQFKSTQYMAQWIEAKNKK</sequence>
<keyword evidence="2" id="KW-1185">Reference proteome</keyword>
<protein>
    <submittedName>
        <fullName evidence="1">Glycosyltransferase</fullName>
    </submittedName>
</protein>